<protein>
    <recommendedName>
        <fullName evidence="2">BZIP domain-containing protein</fullName>
    </recommendedName>
</protein>
<dbReference type="PROSITE" id="PS50217">
    <property type="entry name" value="BZIP"/>
    <property type="match status" value="1"/>
</dbReference>
<feature type="region of interest" description="Disordered" evidence="1">
    <location>
        <begin position="130"/>
        <end position="161"/>
    </location>
</feature>
<dbReference type="Pfam" id="PF07716">
    <property type="entry name" value="bZIP_2"/>
    <property type="match status" value="1"/>
</dbReference>
<dbReference type="GO" id="GO:0003700">
    <property type="term" value="F:DNA-binding transcription factor activity"/>
    <property type="evidence" value="ECO:0007669"/>
    <property type="project" value="InterPro"/>
</dbReference>
<comment type="caution">
    <text evidence="3">The sequence shown here is derived from an EMBL/GenBank/DDBJ whole genome shotgun (WGS) entry which is preliminary data.</text>
</comment>
<feature type="domain" description="BZIP" evidence="2">
    <location>
        <begin position="37"/>
        <end position="100"/>
    </location>
</feature>
<dbReference type="Proteomes" id="UP000245119">
    <property type="component" value="Linkage Group LG1"/>
</dbReference>
<dbReference type="SUPFAM" id="SSF57959">
    <property type="entry name" value="Leucine zipper domain"/>
    <property type="match status" value="1"/>
</dbReference>
<evidence type="ECO:0000256" key="1">
    <source>
        <dbReference type="SAM" id="MobiDB-lite"/>
    </source>
</evidence>
<dbReference type="STRING" id="400727.A0A2T7Q0V9"/>
<dbReference type="AlphaFoldDB" id="A0A2T7Q0V9"/>
<name>A0A2T7Q0V9_POMCA</name>
<dbReference type="InterPro" id="IPR046347">
    <property type="entry name" value="bZIP_sf"/>
</dbReference>
<evidence type="ECO:0000313" key="3">
    <source>
        <dbReference type="EMBL" id="PVD39280.1"/>
    </source>
</evidence>
<dbReference type="PROSITE" id="PS00036">
    <property type="entry name" value="BZIP_BASIC"/>
    <property type="match status" value="1"/>
</dbReference>
<feature type="compositionally biased region" description="Polar residues" evidence="1">
    <location>
        <begin position="152"/>
        <end position="161"/>
    </location>
</feature>
<evidence type="ECO:0000313" key="4">
    <source>
        <dbReference type="Proteomes" id="UP000245119"/>
    </source>
</evidence>
<dbReference type="OrthoDB" id="2187714at2759"/>
<feature type="region of interest" description="Disordered" evidence="1">
    <location>
        <begin position="1"/>
        <end position="40"/>
    </location>
</feature>
<feature type="compositionally biased region" description="Polar residues" evidence="1">
    <location>
        <begin position="16"/>
        <end position="30"/>
    </location>
</feature>
<feature type="compositionally biased region" description="Low complexity" evidence="1">
    <location>
        <begin position="130"/>
        <end position="151"/>
    </location>
</feature>
<dbReference type="EMBL" id="PZQS01000001">
    <property type="protein sequence ID" value="PVD39280.1"/>
    <property type="molecule type" value="Genomic_DNA"/>
</dbReference>
<feature type="compositionally biased region" description="Basic and acidic residues" evidence="1">
    <location>
        <begin position="31"/>
        <end position="40"/>
    </location>
</feature>
<dbReference type="SMART" id="SM00338">
    <property type="entry name" value="BRLZ"/>
    <property type="match status" value="1"/>
</dbReference>
<reference evidence="3 4" key="1">
    <citation type="submission" date="2018-04" db="EMBL/GenBank/DDBJ databases">
        <title>The genome of golden apple snail Pomacea canaliculata provides insight into stress tolerance and invasive adaptation.</title>
        <authorList>
            <person name="Liu C."/>
            <person name="Liu B."/>
            <person name="Ren Y."/>
            <person name="Zhang Y."/>
            <person name="Wang H."/>
            <person name="Li S."/>
            <person name="Jiang F."/>
            <person name="Yin L."/>
            <person name="Zhang G."/>
            <person name="Qian W."/>
            <person name="Fan W."/>
        </authorList>
    </citation>
    <scope>NUCLEOTIDE SEQUENCE [LARGE SCALE GENOMIC DNA]</scope>
    <source>
        <strain evidence="3">SZHN2017</strain>
        <tissue evidence="3">Muscle</tissue>
    </source>
</reference>
<keyword evidence="4" id="KW-1185">Reference proteome</keyword>
<accession>A0A2T7Q0V9</accession>
<evidence type="ECO:0000259" key="2">
    <source>
        <dbReference type="PROSITE" id="PS50217"/>
    </source>
</evidence>
<dbReference type="InterPro" id="IPR004827">
    <property type="entry name" value="bZIP"/>
</dbReference>
<sequence length="357" mass="39644">MGSSNIFKATDHKGNLASSSSTQTSANLNHTMEECSSEDKNLRRLKNREAAKRCRDKKLHLTEELQKKNQELQDDNRRLADEKMKLIKKCKRYKKEIEEHKRQGCVVEQRNTVADLDKFMDALLQMPSEEYTSSSSISLSSEDSTGSESMSPLPTASSSILAGNGNESLTALTGQVSGNKTIASNQCFDFGVSDSPYNMKSVSPNAEDLPQKLSSKDPDIHYITVRTKDGSIKHLAIRRAQYAELMNQIAANKHPHQQGVDICRPEVITTSPSSYYTRTMLTNATVPHHNSVSQLPQVFHPQHRENVNMTQAAVLLEGGMTHAFQGQTFSNLELASVIHESSEGSQNVVDCDITFLL</sequence>
<gene>
    <name evidence="3" type="ORF">C0Q70_01908</name>
</gene>
<organism evidence="3 4">
    <name type="scientific">Pomacea canaliculata</name>
    <name type="common">Golden apple snail</name>
    <dbReference type="NCBI Taxonomy" id="400727"/>
    <lineage>
        <taxon>Eukaryota</taxon>
        <taxon>Metazoa</taxon>
        <taxon>Spiralia</taxon>
        <taxon>Lophotrochozoa</taxon>
        <taxon>Mollusca</taxon>
        <taxon>Gastropoda</taxon>
        <taxon>Caenogastropoda</taxon>
        <taxon>Architaenioglossa</taxon>
        <taxon>Ampullarioidea</taxon>
        <taxon>Ampullariidae</taxon>
        <taxon>Pomacea</taxon>
    </lineage>
</organism>
<proteinExistence type="predicted"/>
<dbReference type="CDD" id="cd14686">
    <property type="entry name" value="bZIP"/>
    <property type="match status" value="1"/>
</dbReference>
<dbReference type="Gene3D" id="1.20.5.170">
    <property type="match status" value="1"/>
</dbReference>